<proteinExistence type="predicted"/>
<name>A0A087DGR4_9BIFI</name>
<dbReference type="RefSeq" id="WP_033519131.1">
    <property type="nucleotide sequence ID" value="NZ_CAUPKV010000022.1"/>
</dbReference>
<sequence>MSIEEACAIVSAAFGFTGFVLGLVAILQTRHANKLSETANRLNEEAGHIAETANVLASQSNQIGRSANQIGEAALRISKDKMIYRWGAQFDTDTLTVCLANECPYKACDVDFFLIRNEHEFVGRSGPKTLAGLEKLPLQSQLFRDYLDESAAEMRMAEEEGMYVDDEARPEFLVDVYVTWTSELGTKQTICFQERFRDGDSIPDIQTIIGR</sequence>
<reference evidence="2 3" key="1">
    <citation type="submission" date="2014-03" db="EMBL/GenBank/DDBJ databases">
        <title>Genomics of Bifidobacteria.</title>
        <authorList>
            <person name="Ventura M."/>
            <person name="Milani C."/>
            <person name="Lugli G.A."/>
        </authorList>
    </citation>
    <scope>NUCLEOTIDE SEQUENCE [LARGE SCALE GENOMIC DNA]</scope>
    <source>
        <strain evidence="2 3">LMG 21589</strain>
    </source>
</reference>
<dbReference type="STRING" id="158787.BSCA_0766"/>
<accession>A0A087DGR4</accession>
<evidence type="ECO:0000313" key="3">
    <source>
        <dbReference type="Proteomes" id="UP000029033"/>
    </source>
</evidence>
<feature type="transmembrane region" description="Helical" evidence="1">
    <location>
        <begin position="6"/>
        <end position="27"/>
    </location>
</feature>
<dbReference type="Proteomes" id="UP000029033">
    <property type="component" value="Unassembled WGS sequence"/>
</dbReference>
<comment type="caution">
    <text evidence="2">The sequence shown here is derived from an EMBL/GenBank/DDBJ whole genome shotgun (WGS) entry which is preliminary data.</text>
</comment>
<keyword evidence="3" id="KW-1185">Reference proteome</keyword>
<keyword evidence="1" id="KW-0472">Membrane</keyword>
<keyword evidence="1" id="KW-0812">Transmembrane</keyword>
<dbReference type="AlphaFoldDB" id="A0A087DGR4"/>
<organism evidence="2 3">
    <name type="scientific">Bifidobacterium scardovii</name>
    <dbReference type="NCBI Taxonomy" id="158787"/>
    <lineage>
        <taxon>Bacteria</taxon>
        <taxon>Bacillati</taxon>
        <taxon>Actinomycetota</taxon>
        <taxon>Actinomycetes</taxon>
        <taxon>Bifidobacteriales</taxon>
        <taxon>Bifidobacteriaceae</taxon>
        <taxon>Bifidobacterium</taxon>
    </lineage>
</organism>
<gene>
    <name evidence="2" type="ORF">BSCA_0766</name>
</gene>
<keyword evidence="1" id="KW-1133">Transmembrane helix</keyword>
<dbReference type="EMBL" id="JGZO01000006">
    <property type="protein sequence ID" value="KFI94714.1"/>
    <property type="molecule type" value="Genomic_DNA"/>
</dbReference>
<evidence type="ECO:0000256" key="1">
    <source>
        <dbReference type="SAM" id="Phobius"/>
    </source>
</evidence>
<dbReference type="GeneID" id="85166431"/>
<evidence type="ECO:0000313" key="2">
    <source>
        <dbReference type="EMBL" id="KFI94714.1"/>
    </source>
</evidence>
<protein>
    <submittedName>
        <fullName evidence="2">Uncharacterized protein</fullName>
    </submittedName>
</protein>